<protein>
    <recommendedName>
        <fullName evidence="4">DUF1353 domain-containing protein</fullName>
    </recommendedName>
</protein>
<keyword evidence="1" id="KW-0732">Signal</keyword>
<dbReference type="Pfam" id="PF07087">
    <property type="entry name" value="DUF1353"/>
    <property type="match status" value="1"/>
</dbReference>
<dbReference type="EMBL" id="CP006988">
    <property type="protein sequence ID" value="AIC29819.1"/>
    <property type="molecule type" value="Genomic_DNA"/>
</dbReference>
<dbReference type="KEGG" id="rei:IE4771_PB00085"/>
<dbReference type="RefSeq" id="WP_040140322.1">
    <property type="nucleotide sequence ID" value="NZ_CP006988.1"/>
</dbReference>
<evidence type="ECO:0000256" key="1">
    <source>
        <dbReference type="SAM" id="SignalP"/>
    </source>
</evidence>
<dbReference type="HOGENOM" id="CLU_101382_0_0_5"/>
<name>A0A060I7T7_RHIET</name>
<dbReference type="OrthoDB" id="7860705at2"/>
<feature type="signal peptide" evidence="1">
    <location>
        <begin position="1"/>
        <end position="19"/>
    </location>
</feature>
<evidence type="ECO:0000313" key="2">
    <source>
        <dbReference type="EMBL" id="AIC29819.1"/>
    </source>
</evidence>
<accession>A0A060I7T7</accession>
<organism evidence="2 3">
    <name type="scientific">Rhizobium etli bv. mimosae str. IE4771</name>
    <dbReference type="NCBI Taxonomy" id="1432050"/>
    <lineage>
        <taxon>Bacteria</taxon>
        <taxon>Pseudomonadati</taxon>
        <taxon>Pseudomonadota</taxon>
        <taxon>Alphaproteobacteria</taxon>
        <taxon>Hyphomicrobiales</taxon>
        <taxon>Rhizobiaceae</taxon>
        <taxon>Rhizobium/Agrobacterium group</taxon>
        <taxon>Rhizobium</taxon>
    </lineage>
</organism>
<keyword evidence="2" id="KW-0614">Plasmid</keyword>
<dbReference type="AlphaFoldDB" id="A0A060I7T7"/>
<gene>
    <name evidence="2" type="ORF">IE4771_PB00085</name>
</gene>
<geneLocation type="plasmid" evidence="2 3">
    <name>pRetIE4771b</name>
</geneLocation>
<sequence length="234" mass="25266">MLRSVLLSCSLLAAGQVLAADVTFCKGNGAKNCFTGQFGLLDIDGDAKHKLLAADFGYVDPQGVGWQTNKGTKTDGASIPPLLQPFVGSPWEQGYIRAAVIHDWYCDRHVRPWKATHHVFYDAMIASGLNKAKAKLMFYAVYAFGPSWGYIVPGSKCAVTDNCIQNLGKDAVFVQLPDRYDDLTSSAELKAIETTIEIAEEKGGLSLDQLMAIADSAHPKQELLDNAPGSGVIK</sequence>
<evidence type="ECO:0008006" key="4">
    <source>
        <dbReference type="Google" id="ProtNLM"/>
    </source>
</evidence>
<dbReference type="Proteomes" id="UP000027180">
    <property type="component" value="Plasmid pRetIE4771b"/>
</dbReference>
<feature type="chain" id="PRO_5001587769" description="DUF1353 domain-containing protein" evidence="1">
    <location>
        <begin position="20"/>
        <end position="234"/>
    </location>
</feature>
<evidence type="ECO:0000313" key="3">
    <source>
        <dbReference type="Proteomes" id="UP000027180"/>
    </source>
</evidence>
<proteinExistence type="predicted"/>
<reference evidence="2 3" key="1">
    <citation type="submission" date="2013-12" db="EMBL/GenBank/DDBJ databases">
        <title>Complete genome sequence of Rhizobium etli bv. mimosae IE4771.</title>
        <authorList>
            <person name="Bustos P."/>
            <person name="Santamaria R.I."/>
            <person name="Lozano L."/>
            <person name="Ormeno-Orrillo E."/>
            <person name="Rogel M.A."/>
            <person name="Romero D."/>
            <person name="Cevallos M.A."/>
            <person name="Martinez-Romero E."/>
            <person name="Gonzalez V."/>
        </authorList>
    </citation>
    <scope>NUCLEOTIDE SEQUENCE [LARGE SCALE GENOMIC DNA]</scope>
    <source>
        <strain evidence="2 3">IE4771</strain>
        <plasmid evidence="3">Plasmid pRetIE4771b</plasmid>
    </source>
</reference>
<dbReference type="InterPro" id="IPR010767">
    <property type="entry name" value="Phage_CGC-2007_Cje0229"/>
</dbReference>